<dbReference type="Pfam" id="PF17863">
    <property type="entry name" value="AAA_lid_2"/>
    <property type="match status" value="1"/>
</dbReference>
<dbReference type="Gene3D" id="3.40.50.300">
    <property type="entry name" value="P-loop containing nucleotide triphosphate hydrolases"/>
    <property type="match status" value="1"/>
</dbReference>
<comment type="caution">
    <text evidence="7">The sequence shown here is derived from an EMBL/GenBank/DDBJ whole genome shotgun (WGS) entry which is preliminary data.</text>
</comment>
<dbReference type="CDD" id="cd00009">
    <property type="entry name" value="AAA"/>
    <property type="match status" value="1"/>
</dbReference>
<dbReference type="Proteomes" id="UP000028980">
    <property type="component" value="Unassembled WGS sequence"/>
</dbReference>
<dbReference type="Pfam" id="PF07726">
    <property type="entry name" value="AAA_3"/>
    <property type="match status" value="1"/>
</dbReference>
<gene>
    <name evidence="7" type="ORF">JCM19296_1451</name>
</gene>
<evidence type="ECO:0000256" key="3">
    <source>
        <dbReference type="ARBA" id="ARBA00061607"/>
    </source>
</evidence>
<dbReference type="PIRSF" id="PIRSF002849">
    <property type="entry name" value="AAA_ATPase_chaperone_MoxR_prd"/>
    <property type="match status" value="1"/>
</dbReference>
<evidence type="ECO:0000259" key="5">
    <source>
        <dbReference type="Pfam" id="PF07726"/>
    </source>
</evidence>
<dbReference type="InterPro" id="IPR050764">
    <property type="entry name" value="CbbQ/NirQ/NorQ/GpvN"/>
</dbReference>
<reference evidence="7 8" key="1">
    <citation type="journal article" date="2014" name="Genome Announc.">
        <title>Draft Genome Sequences of Marine Flavobacterium Nonlabens Strains NR17, NR24, NR27, NR32, NR33, and Ara13.</title>
        <authorList>
            <person name="Nakanishi M."/>
            <person name="Meirelles P."/>
            <person name="Suzuki R."/>
            <person name="Takatani N."/>
            <person name="Mino S."/>
            <person name="Suda W."/>
            <person name="Oshima K."/>
            <person name="Hattori M."/>
            <person name="Ohkuma M."/>
            <person name="Hosokawa M."/>
            <person name="Miyashita K."/>
            <person name="Thompson F.L."/>
            <person name="Niwa A."/>
            <person name="Sawabe T."/>
            <person name="Sawabe T."/>
        </authorList>
    </citation>
    <scope>NUCLEOTIDE SEQUENCE [LARGE SCALE GENOMIC DNA]</scope>
    <source>
        <strain evidence="8">JCM19296</strain>
    </source>
</reference>
<dbReference type="SUPFAM" id="SSF52540">
    <property type="entry name" value="P-loop containing nucleoside triphosphate hydrolases"/>
    <property type="match status" value="1"/>
</dbReference>
<dbReference type="Gene3D" id="1.10.8.80">
    <property type="entry name" value="Magnesium chelatase subunit I, C-Terminal domain"/>
    <property type="match status" value="1"/>
</dbReference>
<dbReference type="EMBL" id="BBLG01000002">
    <property type="protein sequence ID" value="GAK75859.1"/>
    <property type="molecule type" value="Genomic_DNA"/>
</dbReference>
<dbReference type="PANTHER" id="PTHR42759">
    <property type="entry name" value="MOXR FAMILY PROTEIN"/>
    <property type="match status" value="1"/>
</dbReference>
<sequence>MEENKDQLQPQDNQSQSDQDTNSQPVHEAAQEQFVQTPDQESGSSAFVPDQPQVEEATQSDGLAFKNRLDLTELSAAVVKIKEQLGKVIVGQEEMIDLLIVSILANGHSLIEGVPGVAKTVTAKLLAKTMQIGFSRIQFTPDLMPSDILGTSVFSMKNNDFEFKAGPIFSNIILIDEINRAPAKTQAALFEAMAERQVTIDGHEYNLDTPFLVFATQNPVEQEGTYRLPEAQLDRFLFKINVDYPNLDEEIKILEGNHARKNEDPETLIEGVLSAAAIKKYQTIIKDIIIEDNLIKYIAEIVLNTRNNANLYLGASPRASIAIMNGSKAYAALMGRDFVTPDDIKYIAKSVMRHRIILTPEREMEGFTADRAVAQILETIEIPR</sequence>
<dbReference type="FunFam" id="3.40.50.300:FF:000640">
    <property type="entry name" value="MoxR family ATPase"/>
    <property type="match status" value="1"/>
</dbReference>
<dbReference type="AlphaFoldDB" id="A0A081DAB3"/>
<dbReference type="InterPro" id="IPR011703">
    <property type="entry name" value="ATPase_AAA-3"/>
</dbReference>
<evidence type="ECO:0000313" key="7">
    <source>
        <dbReference type="EMBL" id="GAK75859.1"/>
    </source>
</evidence>
<accession>A0A081DAB3</accession>
<evidence type="ECO:0000256" key="4">
    <source>
        <dbReference type="SAM" id="MobiDB-lite"/>
    </source>
</evidence>
<comment type="similarity">
    <text evidence="3">Belongs to the MoxR family.</text>
</comment>
<evidence type="ECO:0000313" key="8">
    <source>
        <dbReference type="Proteomes" id="UP000028980"/>
    </source>
</evidence>
<feature type="compositionally biased region" description="Polar residues" evidence="4">
    <location>
        <begin position="33"/>
        <end position="45"/>
    </location>
</feature>
<dbReference type="InterPro" id="IPR027417">
    <property type="entry name" value="P-loop_NTPase"/>
</dbReference>
<dbReference type="GO" id="GO:0016887">
    <property type="term" value="F:ATP hydrolysis activity"/>
    <property type="evidence" value="ECO:0007669"/>
    <property type="project" value="InterPro"/>
</dbReference>
<feature type="domain" description="ATPase AAA-3" evidence="5">
    <location>
        <begin position="108"/>
        <end position="238"/>
    </location>
</feature>
<dbReference type="GO" id="GO:0005524">
    <property type="term" value="F:ATP binding"/>
    <property type="evidence" value="ECO:0007669"/>
    <property type="project" value="UniProtKB-KW"/>
</dbReference>
<protein>
    <submittedName>
        <fullName evidence="7">Magnesium chelatase subunit I</fullName>
    </submittedName>
</protein>
<keyword evidence="1" id="KW-0547">Nucleotide-binding</keyword>
<feature type="compositionally biased region" description="Low complexity" evidence="4">
    <location>
        <begin position="7"/>
        <end position="25"/>
    </location>
</feature>
<evidence type="ECO:0000256" key="2">
    <source>
        <dbReference type="ARBA" id="ARBA00022840"/>
    </source>
</evidence>
<organism evidence="7 8">
    <name type="scientific">Nonlabens ulvanivorans</name>
    <name type="common">Persicivirga ulvanivorans</name>
    <dbReference type="NCBI Taxonomy" id="906888"/>
    <lineage>
        <taxon>Bacteria</taxon>
        <taxon>Pseudomonadati</taxon>
        <taxon>Bacteroidota</taxon>
        <taxon>Flavobacteriia</taxon>
        <taxon>Flavobacteriales</taxon>
        <taxon>Flavobacteriaceae</taxon>
        <taxon>Nonlabens</taxon>
    </lineage>
</organism>
<feature type="region of interest" description="Disordered" evidence="4">
    <location>
        <begin position="1"/>
        <end position="61"/>
    </location>
</feature>
<feature type="domain" description="ChlI/MoxR AAA lid" evidence="6">
    <location>
        <begin position="304"/>
        <end position="374"/>
    </location>
</feature>
<keyword evidence="2" id="KW-0067">ATP-binding</keyword>
<evidence type="ECO:0000259" key="6">
    <source>
        <dbReference type="Pfam" id="PF17863"/>
    </source>
</evidence>
<proteinExistence type="inferred from homology"/>
<dbReference type="InterPro" id="IPR041628">
    <property type="entry name" value="ChlI/MoxR_AAA_lid"/>
</dbReference>
<name>A0A081DAB3_NONUL</name>
<dbReference type="PANTHER" id="PTHR42759:SF1">
    <property type="entry name" value="MAGNESIUM-CHELATASE SUBUNIT CHLD"/>
    <property type="match status" value="1"/>
</dbReference>
<evidence type="ECO:0000256" key="1">
    <source>
        <dbReference type="ARBA" id="ARBA00022741"/>
    </source>
</evidence>